<evidence type="ECO:0000313" key="3">
    <source>
        <dbReference type="EMBL" id="KAA1068278.1"/>
    </source>
</evidence>
<keyword evidence="1" id="KW-1133">Transmembrane helix</keyword>
<dbReference type="Proteomes" id="UP000325313">
    <property type="component" value="Unassembled WGS sequence"/>
</dbReference>
<dbReference type="EMBL" id="VDEP01000506">
    <property type="protein sequence ID" value="KAA1068278.1"/>
    <property type="molecule type" value="Genomic_DNA"/>
</dbReference>
<dbReference type="Pfam" id="PF07662">
    <property type="entry name" value="Nucleos_tra2_C"/>
    <property type="match status" value="1"/>
</dbReference>
<feature type="transmembrane region" description="Helical" evidence="1">
    <location>
        <begin position="41"/>
        <end position="60"/>
    </location>
</feature>
<organism evidence="3 4">
    <name type="scientific">Puccinia graminis f. sp. tritici</name>
    <dbReference type="NCBI Taxonomy" id="56615"/>
    <lineage>
        <taxon>Eukaryota</taxon>
        <taxon>Fungi</taxon>
        <taxon>Dikarya</taxon>
        <taxon>Basidiomycota</taxon>
        <taxon>Pucciniomycotina</taxon>
        <taxon>Pucciniomycetes</taxon>
        <taxon>Pucciniales</taxon>
        <taxon>Pucciniaceae</taxon>
        <taxon>Puccinia</taxon>
    </lineage>
</organism>
<dbReference type="GO" id="GO:0015293">
    <property type="term" value="F:symporter activity"/>
    <property type="evidence" value="ECO:0007669"/>
    <property type="project" value="TreeGrafter"/>
</dbReference>
<evidence type="ECO:0000313" key="4">
    <source>
        <dbReference type="Proteomes" id="UP000325313"/>
    </source>
</evidence>
<dbReference type="AlphaFoldDB" id="A0A5B0LX68"/>
<accession>A0A5B0LX68</accession>
<name>A0A5B0LX68_PUCGR</name>
<evidence type="ECO:0000259" key="2">
    <source>
        <dbReference type="Pfam" id="PF07662"/>
    </source>
</evidence>
<dbReference type="GO" id="GO:0005337">
    <property type="term" value="F:nucleoside transmembrane transporter activity"/>
    <property type="evidence" value="ECO:0007669"/>
    <property type="project" value="InterPro"/>
</dbReference>
<keyword evidence="1" id="KW-0812">Transmembrane</keyword>
<sequence length="94" mass="10597">MGTPNQDVLKVSRLLAMKLITNEFVAYRELSKMRPEMTERGALIAIYGLCGFANLGSMGIQRAGEFYHQRTFSTSVLVKLTGLTSSYRRDDFLN</sequence>
<dbReference type="InterPro" id="IPR011657">
    <property type="entry name" value="CNT_C_dom"/>
</dbReference>
<protein>
    <recommendedName>
        <fullName evidence="2">Concentrative nucleoside transporter C-terminal domain-containing protein</fullName>
    </recommendedName>
</protein>
<evidence type="ECO:0000256" key="1">
    <source>
        <dbReference type="SAM" id="Phobius"/>
    </source>
</evidence>
<gene>
    <name evidence="3" type="ORF">PGTUg99_031211</name>
</gene>
<keyword evidence="1" id="KW-0472">Membrane</keyword>
<dbReference type="PANTHER" id="PTHR10590:SF4">
    <property type="entry name" value="SOLUTE CARRIER FAMILY 28 MEMBER 3"/>
    <property type="match status" value="1"/>
</dbReference>
<reference evidence="3 4" key="1">
    <citation type="submission" date="2019-05" db="EMBL/GenBank/DDBJ databases">
        <title>Emergence of the Ug99 lineage of the wheat stem rust pathogen through somatic hybridization.</title>
        <authorList>
            <person name="Li F."/>
            <person name="Upadhyaya N.M."/>
            <person name="Sperschneider J."/>
            <person name="Matny O."/>
            <person name="Nguyen-Phuc H."/>
            <person name="Mago R."/>
            <person name="Raley C."/>
            <person name="Miller M.E."/>
            <person name="Silverstein K.A.T."/>
            <person name="Henningsen E."/>
            <person name="Hirsch C.D."/>
            <person name="Visser B."/>
            <person name="Pretorius Z.A."/>
            <person name="Steffenson B.J."/>
            <person name="Schwessinger B."/>
            <person name="Dodds P.N."/>
            <person name="Figueroa M."/>
        </authorList>
    </citation>
    <scope>NUCLEOTIDE SEQUENCE [LARGE SCALE GENOMIC DNA]</scope>
    <source>
        <strain evidence="3 4">Ug99</strain>
    </source>
</reference>
<proteinExistence type="predicted"/>
<dbReference type="PANTHER" id="PTHR10590">
    <property type="entry name" value="SODIUM/NUCLEOSIDE COTRANSPORTER"/>
    <property type="match status" value="1"/>
</dbReference>
<feature type="domain" description="Concentrative nucleoside transporter C-terminal" evidence="2">
    <location>
        <begin position="1"/>
        <end position="63"/>
    </location>
</feature>
<comment type="caution">
    <text evidence="3">The sequence shown here is derived from an EMBL/GenBank/DDBJ whole genome shotgun (WGS) entry which is preliminary data.</text>
</comment>
<dbReference type="InterPro" id="IPR008276">
    <property type="entry name" value="C_nuclsd_transpt"/>
</dbReference>
<dbReference type="GO" id="GO:0005886">
    <property type="term" value="C:plasma membrane"/>
    <property type="evidence" value="ECO:0007669"/>
    <property type="project" value="TreeGrafter"/>
</dbReference>